<evidence type="ECO:0000313" key="1">
    <source>
        <dbReference type="EMBL" id="MBU5591184.1"/>
    </source>
</evidence>
<protein>
    <submittedName>
        <fullName evidence="1">Ribbon-helix-helix domain-containing protein</fullName>
    </submittedName>
</protein>
<keyword evidence="2" id="KW-1185">Reference proteome</keyword>
<evidence type="ECO:0000313" key="2">
    <source>
        <dbReference type="Proteomes" id="UP000736583"/>
    </source>
</evidence>
<proteinExistence type="predicted"/>
<accession>A0ABS6EY93</accession>
<comment type="caution">
    <text evidence="1">The sequence shown here is derived from an EMBL/GenBank/DDBJ whole genome shotgun (WGS) entry which is preliminary data.</text>
</comment>
<dbReference type="RefSeq" id="WP_187117387.1">
    <property type="nucleotide sequence ID" value="NZ_JAHLQL010000001.1"/>
</dbReference>
<reference evidence="1 2" key="1">
    <citation type="submission" date="2021-06" db="EMBL/GenBank/DDBJ databases">
        <authorList>
            <person name="Sun Q."/>
            <person name="Li D."/>
        </authorList>
    </citation>
    <scope>NUCLEOTIDE SEQUENCE [LARGE SCALE GENOMIC DNA]</scope>
    <source>
        <strain evidence="1 2">MSJ-4</strain>
    </source>
</reference>
<organism evidence="1 2">
    <name type="scientific">Clostridium simiarum</name>
    <dbReference type="NCBI Taxonomy" id="2841506"/>
    <lineage>
        <taxon>Bacteria</taxon>
        <taxon>Bacillati</taxon>
        <taxon>Bacillota</taxon>
        <taxon>Clostridia</taxon>
        <taxon>Eubacteriales</taxon>
        <taxon>Clostridiaceae</taxon>
        <taxon>Clostridium</taxon>
    </lineage>
</organism>
<name>A0ABS6EY93_9CLOT</name>
<dbReference type="EMBL" id="JAHLQL010000001">
    <property type="protein sequence ID" value="MBU5591184.1"/>
    <property type="molecule type" value="Genomic_DNA"/>
</dbReference>
<dbReference type="Proteomes" id="UP000736583">
    <property type="component" value="Unassembled WGS sequence"/>
</dbReference>
<gene>
    <name evidence="1" type="ORF">KQI89_05350</name>
</gene>
<dbReference type="CDD" id="cd21631">
    <property type="entry name" value="RHH_CopG_NikR-like"/>
    <property type="match status" value="1"/>
</dbReference>
<sequence>MGNNMIKISEEILNEVNNLAEKSGMSKEDFVNCLTKFYCTKDIIDSDCYYDSFIA</sequence>